<comment type="caution">
    <text evidence="2">The sequence shown here is derived from an EMBL/GenBank/DDBJ whole genome shotgun (WGS) entry which is preliminary data.</text>
</comment>
<feature type="transmembrane region" description="Helical" evidence="1">
    <location>
        <begin position="49"/>
        <end position="70"/>
    </location>
</feature>
<dbReference type="RefSeq" id="WP_014221332.1">
    <property type="nucleotide sequence ID" value="NZ_LWBO01000012.1"/>
</dbReference>
<protein>
    <submittedName>
        <fullName evidence="2">Uncharacterized protein</fullName>
    </submittedName>
</protein>
<keyword evidence="1" id="KW-0812">Transmembrane</keyword>
<dbReference type="Proteomes" id="UP000192277">
    <property type="component" value="Unassembled WGS sequence"/>
</dbReference>
<keyword evidence="3" id="KW-1185">Reference proteome</keyword>
<organism evidence="2 3">
    <name type="scientific">Niastella koreensis</name>
    <dbReference type="NCBI Taxonomy" id="354356"/>
    <lineage>
        <taxon>Bacteria</taxon>
        <taxon>Pseudomonadati</taxon>
        <taxon>Bacteroidota</taxon>
        <taxon>Chitinophagia</taxon>
        <taxon>Chitinophagales</taxon>
        <taxon>Chitinophagaceae</taxon>
        <taxon>Niastella</taxon>
    </lineage>
</organism>
<name>A0ABX3NVU6_9BACT</name>
<proteinExistence type="predicted"/>
<keyword evidence="1" id="KW-0472">Membrane</keyword>
<keyword evidence="1" id="KW-1133">Transmembrane helix</keyword>
<feature type="transmembrane region" description="Helical" evidence="1">
    <location>
        <begin position="82"/>
        <end position="101"/>
    </location>
</feature>
<dbReference type="EMBL" id="LWBO01000012">
    <property type="protein sequence ID" value="OQP48151.1"/>
    <property type="molecule type" value="Genomic_DNA"/>
</dbReference>
<evidence type="ECO:0000256" key="1">
    <source>
        <dbReference type="SAM" id="Phobius"/>
    </source>
</evidence>
<evidence type="ECO:0000313" key="2">
    <source>
        <dbReference type="EMBL" id="OQP48151.1"/>
    </source>
</evidence>
<sequence>MTNKDANNDNLFNLIGESKLEMPFHDFEDTVMHKIEEAAKQKKKPSIPMVLSVLFFFVSSLLGILLIGLLQNTPFHFPDFTTGSTVLLLQAAFVFLFLFQLEKYIRHFIMQKH</sequence>
<reference evidence="2 3" key="1">
    <citation type="submission" date="2016-04" db="EMBL/GenBank/DDBJ databases">
        <authorList>
            <person name="Chen L."/>
            <person name="Zhuang W."/>
            <person name="Wang G."/>
        </authorList>
    </citation>
    <scope>NUCLEOTIDE SEQUENCE [LARGE SCALE GENOMIC DNA]</scope>
    <source>
        <strain evidence="3">GR20</strain>
    </source>
</reference>
<accession>A0ABX3NVU6</accession>
<evidence type="ECO:0000313" key="3">
    <source>
        <dbReference type="Proteomes" id="UP000192277"/>
    </source>
</evidence>
<gene>
    <name evidence="2" type="ORF">A4D02_05370</name>
</gene>